<gene>
    <name evidence="4" type="ORF">DESME_02730</name>
</gene>
<organism evidence="4 5">
    <name type="scientific">Desulfitobacterium metallireducens DSM 15288</name>
    <dbReference type="NCBI Taxonomy" id="871968"/>
    <lineage>
        <taxon>Bacteria</taxon>
        <taxon>Bacillati</taxon>
        <taxon>Bacillota</taxon>
        <taxon>Clostridia</taxon>
        <taxon>Eubacteriales</taxon>
        <taxon>Desulfitobacteriaceae</taxon>
        <taxon>Desulfitobacterium</taxon>
    </lineage>
</organism>
<dbReference type="InterPro" id="IPR004173">
    <property type="entry name" value="3H_domain"/>
</dbReference>
<keyword evidence="5" id="KW-1185">Reference proteome</keyword>
<feature type="binding site" evidence="1">
    <location>
        <position position="152"/>
    </location>
    <ligand>
        <name>Ni(2+)</name>
        <dbReference type="ChEBI" id="CHEBI:49786"/>
    </ligand>
</feature>
<dbReference type="SUPFAM" id="SSF46785">
    <property type="entry name" value="Winged helix' DNA-binding domain"/>
    <property type="match status" value="1"/>
</dbReference>
<dbReference type="PANTHER" id="PTHR40068:SF1">
    <property type="entry name" value="TRANSCRIPTION REPRESSOR NIAR-RELATED"/>
    <property type="match status" value="1"/>
</dbReference>
<feature type="binding site" evidence="1">
    <location>
        <position position="83"/>
    </location>
    <ligand>
        <name>Ni(2+)</name>
        <dbReference type="ChEBI" id="CHEBI:49786"/>
    </ligand>
</feature>
<proteinExistence type="predicted"/>
<evidence type="ECO:0000256" key="1">
    <source>
        <dbReference type="PIRSR" id="PIRSR037847-1"/>
    </source>
</evidence>
<dbReference type="InterPro" id="IPR035922">
    <property type="entry name" value="3H_dom_sf"/>
</dbReference>
<evidence type="ECO:0000259" key="2">
    <source>
        <dbReference type="Pfam" id="PF02829"/>
    </source>
</evidence>
<dbReference type="SUPFAM" id="SSF75500">
    <property type="entry name" value="Putative transcriptional regulator TM1602, C-terminal domain"/>
    <property type="match status" value="1"/>
</dbReference>
<accession>W0E5Q8</accession>
<dbReference type="InterPro" id="IPR036390">
    <property type="entry name" value="WH_DNA-bd_sf"/>
</dbReference>
<dbReference type="AlphaFoldDB" id="W0E5Q8"/>
<feature type="binding site" evidence="1">
    <location>
        <position position="91"/>
    </location>
    <ligand>
        <name>Ni(2+)</name>
        <dbReference type="ChEBI" id="CHEBI:49786"/>
    </ligand>
</feature>
<dbReference type="PIRSF" id="PIRSF037847">
    <property type="entry name" value="NiaR"/>
    <property type="match status" value="1"/>
</dbReference>
<sequence>MSAKKEKSGQERREFLIELLKKSSEPLKAAQLAKITEVSRQVIVQDMALLRAKEEPVLSTSQGYIYFKDSLLHGVRRVIFSRHSAQDTERELTLLVDFGVQVLDVGIEHSVYGRILRPLNLKSRLDVKNFLSQMTQKEATLLSSLTSGLHLHTLEAPSVEVMDKACKALEEEGFWVET</sequence>
<dbReference type="eggNOG" id="COG1827">
    <property type="taxonomic scope" value="Bacteria"/>
</dbReference>
<keyword evidence="1" id="KW-0533">Nickel</keyword>
<protein>
    <submittedName>
        <fullName evidence="4">Transcriptional regulator</fullName>
    </submittedName>
</protein>
<evidence type="ECO:0000259" key="3">
    <source>
        <dbReference type="Pfam" id="PF08279"/>
    </source>
</evidence>
<dbReference type="STRING" id="871968.DESME_02730"/>
<dbReference type="EMBL" id="CP007032">
    <property type="protein sequence ID" value="AHF06092.1"/>
    <property type="molecule type" value="Genomic_DNA"/>
</dbReference>
<dbReference type="GO" id="GO:0046872">
    <property type="term" value="F:metal ion binding"/>
    <property type="evidence" value="ECO:0007669"/>
    <property type="project" value="UniProtKB-KW"/>
</dbReference>
<dbReference type="InterPro" id="IPR036388">
    <property type="entry name" value="WH-like_DNA-bd_sf"/>
</dbReference>
<dbReference type="InterPro" id="IPR013196">
    <property type="entry name" value="HTH_11"/>
</dbReference>
<name>W0E5Q8_9FIRM</name>
<feature type="binding site" evidence="1">
    <location>
        <position position="150"/>
    </location>
    <ligand>
        <name>Ni(2+)</name>
        <dbReference type="ChEBI" id="CHEBI:49786"/>
    </ligand>
</feature>
<evidence type="ECO:0000313" key="4">
    <source>
        <dbReference type="EMBL" id="AHF06092.1"/>
    </source>
</evidence>
<reference evidence="4 5" key="1">
    <citation type="submission" date="2013-12" db="EMBL/GenBank/DDBJ databases">
        <authorList>
            <consortium name="DOE Joint Genome Institute"/>
            <person name="Smidt H."/>
            <person name="Huntemann M."/>
            <person name="Han J."/>
            <person name="Chen A."/>
            <person name="Kyrpides N."/>
            <person name="Mavromatis K."/>
            <person name="Markowitz V."/>
            <person name="Palaniappan K."/>
            <person name="Ivanova N."/>
            <person name="Schaumberg A."/>
            <person name="Pati A."/>
            <person name="Liolios K."/>
            <person name="Nordberg H.P."/>
            <person name="Cantor M.N."/>
            <person name="Hua S.X."/>
            <person name="Woyke T."/>
        </authorList>
    </citation>
    <scope>NUCLEOTIDE SEQUENCE [LARGE SCALE GENOMIC DNA]</scope>
    <source>
        <strain evidence="5">DSM 15288</strain>
    </source>
</reference>
<evidence type="ECO:0000313" key="5">
    <source>
        <dbReference type="Proteomes" id="UP000010847"/>
    </source>
</evidence>
<feature type="domain" description="Helix-turn-helix type 11" evidence="3">
    <location>
        <begin position="12"/>
        <end position="65"/>
    </location>
</feature>
<dbReference type="RefSeq" id="WP_006717390.1">
    <property type="nucleotide sequence ID" value="NZ_CP007032.1"/>
</dbReference>
<keyword evidence="1" id="KW-0479">Metal-binding</keyword>
<dbReference type="Gene3D" id="1.10.10.10">
    <property type="entry name" value="Winged helix-like DNA-binding domain superfamily/Winged helix DNA-binding domain"/>
    <property type="match status" value="1"/>
</dbReference>
<dbReference type="Pfam" id="PF02829">
    <property type="entry name" value="3H"/>
    <property type="match status" value="1"/>
</dbReference>
<dbReference type="Proteomes" id="UP000010847">
    <property type="component" value="Chromosome"/>
</dbReference>
<dbReference type="OrthoDB" id="9792661at2"/>
<feature type="domain" description="3H" evidence="2">
    <location>
        <begin position="80"/>
        <end position="174"/>
    </location>
</feature>
<dbReference type="Gene3D" id="3.30.1340.20">
    <property type="entry name" value="3H domain"/>
    <property type="match status" value="1"/>
</dbReference>
<dbReference type="PANTHER" id="PTHR40068">
    <property type="entry name" value="TRANSCRIPTION REPRESSOR NIAR-RELATED"/>
    <property type="match status" value="1"/>
</dbReference>
<dbReference type="InterPro" id="IPR026043">
    <property type="entry name" value="NadR"/>
</dbReference>
<dbReference type="Pfam" id="PF08279">
    <property type="entry name" value="HTH_11"/>
    <property type="match status" value="1"/>
</dbReference>
<dbReference type="KEGG" id="dmt:DESME_02730"/>
<dbReference type="HOGENOM" id="CLU_108798_0_0_9"/>